<organism evidence="1 2">
    <name type="scientific">Hibiscus sabdariffa</name>
    <name type="common">roselle</name>
    <dbReference type="NCBI Taxonomy" id="183260"/>
    <lineage>
        <taxon>Eukaryota</taxon>
        <taxon>Viridiplantae</taxon>
        <taxon>Streptophyta</taxon>
        <taxon>Embryophyta</taxon>
        <taxon>Tracheophyta</taxon>
        <taxon>Spermatophyta</taxon>
        <taxon>Magnoliopsida</taxon>
        <taxon>eudicotyledons</taxon>
        <taxon>Gunneridae</taxon>
        <taxon>Pentapetalae</taxon>
        <taxon>rosids</taxon>
        <taxon>malvids</taxon>
        <taxon>Malvales</taxon>
        <taxon>Malvaceae</taxon>
        <taxon>Malvoideae</taxon>
        <taxon>Hibiscus</taxon>
    </lineage>
</organism>
<proteinExistence type="predicted"/>
<gene>
    <name evidence="1" type="ORF">V6N12_061028</name>
</gene>
<accession>A0ABR2DX24</accession>
<name>A0ABR2DX24_9ROSI</name>
<keyword evidence="2" id="KW-1185">Reference proteome</keyword>
<evidence type="ECO:0000313" key="2">
    <source>
        <dbReference type="Proteomes" id="UP001472677"/>
    </source>
</evidence>
<reference evidence="1 2" key="1">
    <citation type="journal article" date="2024" name="G3 (Bethesda)">
        <title>Genome assembly of Hibiscus sabdariffa L. provides insights into metabolisms of medicinal natural products.</title>
        <authorList>
            <person name="Kim T."/>
        </authorList>
    </citation>
    <scope>NUCLEOTIDE SEQUENCE [LARGE SCALE GENOMIC DNA]</scope>
    <source>
        <strain evidence="1">TK-2024</strain>
        <tissue evidence="1">Old leaves</tissue>
    </source>
</reference>
<sequence>MMAQHKGSPLVVRAHKVYEGDDDTLQAPTKRLFEARKLKWLIVSHDHSQGDEEQNGGGLACLGESKDDVVEATRWVLRNDLLE</sequence>
<comment type="caution">
    <text evidence="1">The sequence shown here is derived from an EMBL/GenBank/DDBJ whole genome shotgun (WGS) entry which is preliminary data.</text>
</comment>
<dbReference type="Proteomes" id="UP001472677">
    <property type="component" value="Unassembled WGS sequence"/>
</dbReference>
<protein>
    <submittedName>
        <fullName evidence="1">Uncharacterized protein</fullName>
    </submittedName>
</protein>
<evidence type="ECO:0000313" key="1">
    <source>
        <dbReference type="EMBL" id="KAK8548106.1"/>
    </source>
</evidence>
<dbReference type="EMBL" id="JBBPBM010000021">
    <property type="protein sequence ID" value="KAK8548106.1"/>
    <property type="molecule type" value="Genomic_DNA"/>
</dbReference>